<dbReference type="CDD" id="cd23767">
    <property type="entry name" value="IQCD"/>
    <property type="match status" value="1"/>
</dbReference>
<evidence type="ECO:0000313" key="6">
    <source>
        <dbReference type="Ensembl" id="ENSCCRP00000124782.1"/>
    </source>
</evidence>
<keyword evidence="2 4" id="KW-0863">Zinc-finger</keyword>
<evidence type="ECO:0000259" key="5">
    <source>
        <dbReference type="PROSITE" id="PS50089"/>
    </source>
</evidence>
<dbReference type="PANTHER" id="PTHR14991:SF0">
    <property type="entry name" value="RING FINGER PROTEIN 32"/>
    <property type="match status" value="1"/>
</dbReference>
<dbReference type="InterPro" id="IPR001841">
    <property type="entry name" value="Znf_RING"/>
</dbReference>
<dbReference type="InterPro" id="IPR000048">
    <property type="entry name" value="IQ_motif_EF-hand-BS"/>
</dbReference>
<dbReference type="GO" id="GO:0008270">
    <property type="term" value="F:zinc ion binding"/>
    <property type="evidence" value="ECO:0007669"/>
    <property type="project" value="UniProtKB-KW"/>
</dbReference>
<reference evidence="6" key="1">
    <citation type="submission" date="2025-08" db="UniProtKB">
        <authorList>
            <consortium name="Ensembl"/>
        </authorList>
    </citation>
    <scope>IDENTIFICATION</scope>
</reference>
<dbReference type="PANTHER" id="PTHR14991">
    <property type="entry name" value="RING FINGER PROTEIN 32"/>
    <property type="match status" value="1"/>
</dbReference>
<dbReference type="InterPro" id="IPR042862">
    <property type="entry name" value="RNF32"/>
</dbReference>
<dbReference type="PROSITE" id="PS50096">
    <property type="entry name" value="IQ"/>
    <property type="match status" value="1"/>
</dbReference>
<evidence type="ECO:0000256" key="4">
    <source>
        <dbReference type="PROSITE-ProRule" id="PRU00175"/>
    </source>
</evidence>
<dbReference type="PROSITE" id="PS50089">
    <property type="entry name" value="ZF_RING_2"/>
    <property type="match status" value="1"/>
</dbReference>
<sequence>VRIHSYVGMIPRNLPVSDTSCPAVCGTALVSRRHKNHNTRQRVIYPEQTQGQEEREFDLDRGPLTLAEVKTRFIQEGDSTQTCVICREEFRLKSQVTSCDLVPLKSCPMCRKEQYETRCAVRIQAFWRGYLVRKWHSNMKYFAWLCLTETHFHVTCFLNQFQEMNDSLVGSCSTDVKWRIRTGWKLKRRFAIMPLLLHLHMQTETEIPAVQRGVQDCLICLNHLGSNNSLSKEDRNVLLLSCSHLFHEPCLQAFELFCHEVNPTPSLPVIIC</sequence>
<evidence type="ECO:0000256" key="1">
    <source>
        <dbReference type="ARBA" id="ARBA00022723"/>
    </source>
</evidence>
<evidence type="ECO:0000313" key="7">
    <source>
        <dbReference type="Proteomes" id="UP001108240"/>
    </source>
</evidence>
<keyword evidence="1" id="KW-0479">Metal-binding</keyword>
<dbReference type="Proteomes" id="UP001108240">
    <property type="component" value="Unplaced"/>
</dbReference>
<proteinExistence type="predicted"/>
<dbReference type="InterPro" id="IPR013083">
    <property type="entry name" value="Znf_RING/FYVE/PHD"/>
</dbReference>
<accession>A0A9J7YXH4</accession>
<keyword evidence="7" id="KW-1185">Reference proteome</keyword>
<reference evidence="6" key="2">
    <citation type="submission" date="2025-09" db="UniProtKB">
        <authorList>
            <consortium name="Ensembl"/>
        </authorList>
    </citation>
    <scope>IDENTIFICATION</scope>
</reference>
<dbReference type="AlphaFoldDB" id="A0A9J7YXH4"/>
<dbReference type="SUPFAM" id="SSF57850">
    <property type="entry name" value="RING/U-box"/>
    <property type="match status" value="1"/>
</dbReference>
<dbReference type="Pfam" id="PF00612">
    <property type="entry name" value="IQ"/>
    <property type="match status" value="1"/>
</dbReference>
<protein>
    <submittedName>
        <fullName evidence="6">Ring finger protein 32</fullName>
    </submittedName>
</protein>
<dbReference type="GeneTree" id="ENSGT00390000003759"/>
<dbReference type="Gene3D" id="1.20.5.190">
    <property type="match status" value="1"/>
</dbReference>
<evidence type="ECO:0000256" key="2">
    <source>
        <dbReference type="ARBA" id="ARBA00022771"/>
    </source>
</evidence>
<dbReference type="Ensembl" id="ENSCCRT00000118613.1">
    <property type="protein sequence ID" value="ENSCCRP00000124782.1"/>
    <property type="gene ID" value="ENSCCRG00000056674.1"/>
</dbReference>
<name>A0A9J7YXH4_CYPCA</name>
<organism evidence="6 7">
    <name type="scientific">Cyprinus carpio carpio</name>
    <dbReference type="NCBI Taxonomy" id="630221"/>
    <lineage>
        <taxon>Eukaryota</taxon>
        <taxon>Metazoa</taxon>
        <taxon>Chordata</taxon>
        <taxon>Craniata</taxon>
        <taxon>Vertebrata</taxon>
        <taxon>Euteleostomi</taxon>
        <taxon>Actinopterygii</taxon>
        <taxon>Neopterygii</taxon>
        <taxon>Teleostei</taxon>
        <taxon>Ostariophysi</taxon>
        <taxon>Cypriniformes</taxon>
        <taxon>Cyprinidae</taxon>
        <taxon>Cyprininae</taxon>
        <taxon>Cyprinus</taxon>
    </lineage>
</organism>
<dbReference type="Gene3D" id="3.30.40.10">
    <property type="entry name" value="Zinc/RING finger domain, C3HC4 (zinc finger)"/>
    <property type="match status" value="1"/>
</dbReference>
<feature type="domain" description="RING-type" evidence="5">
    <location>
        <begin position="217"/>
        <end position="258"/>
    </location>
</feature>
<evidence type="ECO:0000256" key="3">
    <source>
        <dbReference type="ARBA" id="ARBA00022833"/>
    </source>
</evidence>
<keyword evidence="3" id="KW-0862">Zinc</keyword>
<dbReference type="SMART" id="SM00015">
    <property type="entry name" value="IQ"/>
    <property type="match status" value="1"/>
</dbReference>